<keyword evidence="9" id="KW-0539">Nucleus</keyword>
<dbReference type="InterPro" id="IPR045199">
    <property type="entry name" value="ATAD2-like"/>
</dbReference>
<sequence>MAGRRNGSDAEESDEDTSFSRRSRKRVSYNEDEDLDDFEEEEEAEADVLADDSPAVIEEPAAIDEDVKPEADEDDEDIDDISSDEPPDKEEDYVDDGEDDEDNIRRRGRKRKRVTTVKRATSRLGSDDSDFKGDSEAGDDEIDEDSSEDDFVEKLQERRFVATDEEGGSDGDDYGYTSRRRGGRSNRRKKRVIRATSIEPKVLRSGRTISGIVEEEVEVEDGEEDTSIQKEIQELYDSSPSTTPVKHKLRERGARIDYTIPPPLNPDQPDDYSMYGNGYAQQAGRANSNGSVAGRRGRKPIKSDYRKILFPTAGPFGGSDVISLFGKNIPPGGIPIEGMTNTTVDAQGNLTAIGGAASDSDSSDDENVTGAQTAGSGAQLNGADKTINHTKLITSGTSTSKKKNNLSDTDPLGVDMNIDFSAVGGLSNYINQLKEMVALPLLYPELYQNFGLTPPRGVLFHGPPGTGKTLMARALAASCSTPERKITFFMRKGADCLSKWVGEAERQLRLLFEEAKNQQPSIIFFDEIDGLAPVRSSKQEQIHASIVSTLLALMDGMDNRGQVIVIGATNRPDSVDPALRRPGRFDREFYFPLPDLKARSEILQIHTKKWEPPLPSEFLDKVAGLTKGYGGADLRALCTEAALNSIQRKYPQIYQSDDKLKVNPKSVKVIARDFMKAVEKIVPSSARSTSSGSSPLPEHLKPLLTNTLSEISKKLRDLLPTSSSKITTLEEAQYYDPTINDKDGGFGKQELLRNLENSRICKPHLLICGEPGNGQQYLSSAILNELEGFQVQSLDMGNLFGDATRTPESSIVQAFVEARRHQPSVIFIPNIDIWFQVVPASARATLSALLRTLNSNEKILLLGVAETTMDMLDGDIKLIFGFNNNSTNNVTLHNPTRKQRTEYFSTLHNTILMKPYEFTNDLENRPRRKLKKLPKLEVTEKATDIAAQRKLQKEIEYQDTKLKNVLKLKLAGLMDLFKNRYKRFKKPIIDEALLYHLFEPSILDHDNPQHQFLNYDVLYVKSTDPQHENMIKELSSGRYYFNMDLEIIEERLWNGYYSEPKQFLKDIKMIVKDSITNGDRERILKANEMLTNAQFGIDDFSTPEFLNACKEMRSREIEKQEKILQEHKKAEEEFQRQQELNLEKVRLEQANGLLDSQVVEVDASGDINGNVNGAANDHMDTDRDEEVKLALDVKPAAEGTAAPAGTEVRIESLVSAEPANGTASIEPTESVPTAPVATKVEVTEPEAPVVPVAIEETVTETIKEVSSNGSDVKPASILEPVDIEMAAVEEDLSSESEIELLDHPDKQLTIDGRIDEFFNELLPELTENYGVEKLEIVMAKFMEIVWADRSKWDRRETISKLVEAAKDFSLTLN</sequence>
<feature type="region of interest" description="Disordered" evidence="12">
    <location>
        <begin position="352"/>
        <end position="387"/>
    </location>
</feature>
<dbReference type="Proteomes" id="UP000837801">
    <property type="component" value="Unassembled WGS sequence"/>
</dbReference>
<feature type="compositionally biased region" description="Acidic residues" evidence="12">
    <location>
        <begin position="163"/>
        <end position="173"/>
    </location>
</feature>
<keyword evidence="6" id="KW-0378">Hydrolase</keyword>
<dbReference type="FunFam" id="3.40.50.300:FF:001218">
    <property type="entry name" value="AAA family ATPase, putative"/>
    <property type="match status" value="1"/>
</dbReference>
<dbReference type="GO" id="GO:0006337">
    <property type="term" value="P:nucleosome disassembly"/>
    <property type="evidence" value="ECO:0007669"/>
    <property type="project" value="TreeGrafter"/>
</dbReference>
<keyword evidence="5" id="KW-0547">Nucleotide-binding</keyword>
<dbReference type="CDD" id="cd19517">
    <property type="entry name" value="RecA-like_Yta7-like"/>
    <property type="match status" value="1"/>
</dbReference>
<dbReference type="EMBL" id="CAKXYY010000013">
    <property type="protein sequence ID" value="CAH2353920.1"/>
    <property type="molecule type" value="Genomic_DNA"/>
</dbReference>
<dbReference type="InterPro" id="IPR003959">
    <property type="entry name" value="ATPase_AAA_core"/>
</dbReference>
<evidence type="ECO:0000256" key="12">
    <source>
        <dbReference type="SAM" id="MobiDB-lite"/>
    </source>
</evidence>
<comment type="caution">
    <text evidence="14">The sequence shown here is derived from an EMBL/GenBank/DDBJ whole genome shotgun (WGS) entry which is preliminary data.</text>
</comment>
<feature type="compositionally biased region" description="Basic and acidic residues" evidence="12">
    <location>
        <begin position="152"/>
        <end position="162"/>
    </location>
</feature>
<keyword evidence="4" id="KW-0158">Chromosome</keyword>
<gene>
    <name evidence="14" type="ORF">CLIB1423_13S01904</name>
</gene>
<dbReference type="SUPFAM" id="SSF52540">
    <property type="entry name" value="P-loop containing nucleoside triphosphate hydrolases"/>
    <property type="match status" value="2"/>
</dbReference>
<dbReference type="Gene3D" id="1.20.920.10">
    <property type="entry name" value="Bromodomain-like"/>
    <property type="match status" value="1"/>
</dbReference>
<dbReference type="Pfam" id="PF17862">
    <property type="entry name" value="AAA_lid_3"/>
    <property type="match status" value="1"/>
</dbReference>
<feature type="compositionally biased region" description="Acidic residues" evidence="12">
    <location>
        <begin position="30"/>
        <end position="50"/>
    </location>
</feature>
<dbReference type="GO" id="GO:0005524">
    <property type="term" value="F:ATP binding"/>
    <property type="evidence" value="ECO:0007669"/>
    <property type="project" value="UniProtKB-KW"/>
</dbReference>
<evidence type="ECO:0000256" key="9">
    <source>
        <dbReference type="ARBA" id="ARBA00023242"/>
    </source>
</evidence>
<dbReference type="PANTHER" id="PTHR23069:SF0">
    <property type="entry name" value="TAT-BINDING HOMOLOG 7"/>
    <property type="match status" value="1"/>
</dbReference>
<keyword evidence="15" id="KW-1185">Reference proteome</keyword>
<keyword evidence="7" id="KW-0067">ATP-binding</keyword>
<evidence type="ECO:0000256" key="10">
    <source>
        <dbReference type="PROSITE-ProRule" id="PRU00035"/>
    </source>
</evidence>
<feature type="coiled-coil region" evidence="11">
    <location>
        <begin position="1113"/>
        <end position="1150"/>
    </location>
</feature>
<keyword evidence="8 10" id="KW-0103">Bromodomain</keyword>
<feature type="compositionally biased region" description="Acidic residues" evidence="12">
    <location>
        <begin position="71"/>
        <end position="102"/>
    </location>
</feature>
<dbReference type="GO" id="GO:0003682">
    <property type="term" value="F:chromatin binding"/>
    <property type="evidence" value="ECO:0007669"/>
    <property type="project" value="TreeGrafter"/>
</dbReference>
<feature type="region of interest" description="Disordered" evidence="12">
    <location>
        <begin position="1"/>
        <end position="193"/>
    </location>
</feature>
<evidence type="ECO:0000313" key="15">
    <source>
        <dbReference type="Proteomes" id="UP000837801"/>
    </source>
</evidence>
<dbReference type="InterPro" id="IPR036427">
    <property type="entry name" value="Bromodomain-like_sf"/>
</dbReference>
<organism evidence="14 15">
    <name type="scientific">[Candida] railenensis</name>
    <dbReference type="NCBI Taxonomy" id="45579"/>
    <lineage>
        <taxon>Eukaryota</taxon>
        <taxon>Fungi</taxon>
        <taxon>Dikarya</taxon>
        <taxon>Ascomycota</taxon>
        <taxon>Saccharomycotina</taxon>
        <taxon>Pichiomycetes</taxon>
        <taxon>Debaryomycetaceae</taxon>
        <taxon>Kurtzmaniella</taxon>
    </lineage>
</organism>
<evidence type="ECO:0000256" key="8">
    <source>
        <dbReference type="ARBA" id="ARBA00023117"/>
    </source>
</evidence>
<reference evidence="14" key="1">
    <citation type="submission" date="2022-03" db="EMBL/GenBank/DDBJ databases">
        <authorList>
            <person name="Legras J.-L."/>
            <person name="Devillers H."/>
            <person name="Grondin C."/>
        </authorList>
    </citation>
    <scope>NUCLEOTIDE SEQUENCE</scope>
    <source>
        <strain evidence="14">CLIB 1423</strain>
    </source>
</reference>
<evidence type="ECO:0000256" key="7">
    <source>
        <dbReference type="ARBA" id="ARBA00022840"/>
    </source>
</evidence>
<feature type="compositionally biased region" description="Acidic residues" evidence="12">
    <location>
        <begin position="136"/>
        <end position="151"/>
    </location>
</feature>
<dbReference type="GO" id="GO:0005634">
    <property type="term" value="C:nucleus"/>
    <property type="evidence" value="ECO:0007669"/>
    <property type="project" value="UniProtKB-SubCell"/>
</dbReference>
<dbReference type="GO" id="GO:0045815">
    <property type="term" value="P:transcription initiation-coupled chromatin remodeling"/>
    <property type="evidence" value="ECO:0007669"/>
    <property type="project" value="TreeGrafter"/>
</dbReference>
<evidence type="ECO:0000256" key="11">
    <source>
        <dbReference type="SAM" id="Coils"/>
    </source>
</evidence>
<dbReference type="FunFam" id="3.40.50.300:FF:000061">
    <property type="entry name" value="ATPase family, AAA domain-containing 2"/>
    <property type="match status" value="1"/>
</dbReference>
<name>A0A9P0VZT3_9ASCO</name>
<proteinExistence type="inferred from homology"/>
<accession>A0A9P0VZT3</accession>
<dbReference type="GO" id="GO:0016887">
    <property type="term" value="F:ATP hydrolysis activity"/>
    <property type="evidence" value="ECO:0007669"/>
    <property type="project" value="InterPro"/>
</dbReference>
<dbReference type="GO" id="GO:0140674">
    <property type="term" value="F:ATP-dependent histone chaperone activity"/>
    <property type="evidence" value="ECO:0007669"/>
    <property type="project" value="UniProtKB-ARBA"/>
</dbReference>
<feature type="compositionally biased region" description="Basic residues" evidence="12">
    <location>
        <begin position="178"/>
        <end position="193"/>
    </location>
</feature>
<feature type="domain" description="Bromo" evidence="13">
    <location>
        <begin position="1043"/>
        <end position="1085"/>
    </location>
</feature>
<dbReference type="GO" id="GO:0006334">
    <property type="term" value="P:nucleosome assembly"/>
    <property type="evidence" value="ECO:0007669"/>
    <property type="project" value="TreeGrafter"/>
</dbReference>
<evidence type="ECO:0000259" key="13">
    <source>
        <dbReference type="PROSITE" id="PS50014"/>
    </source>
</evidence>
<evidence type="ECO:0000256" key="1">
    <source>
        <dbReference type="ARBA" id="ARBA00004123"/>
    </source>
</evidence>
<dbReference type="PROSITE" id="PS00674">
    <property type="entry name" value="AAA"/>
    <property type="match status" value="1"/>
</dbReference>
<comment type="subcellular location">
    <subcellularLocation>
        <location evidence="2">Chromosome</location>
    </subcellularLocation>
    <subcellularLocation>
        <location evidence="1">Nucleus</location>
    </subcellularLocation>
</comment>
<dbReference type="Gene3D" id="3.40.50.300">
    <property type="entry name" value="P-loop containing nucleotide triphosphate hydrolases"/>
    <property type="match status" value="2"/>
</dbReference>
<feature type="compositionally biased region" description="Polar residues" evidence="12">
    <location>
        <begin position="369"/>
        <end position="379"/>
    </location>
</feature>
<evidence type="ECO:0000256" key="3">
    <source>
        <dbReference type="ARBA" id="ARBA00006914"/>
    </source>
</evidence>
<dbReference type="InterPro" id="IPR003593">
    <property type="entry name" value="AAA+_ATPase"/>
</dbReference>
<dbReference type="PROSITE" id="PS50014">
    <property type="entry name" value="BROMODOMAIN_2"/>
    <property type="match status" value="1"/>
</dbReference>
<feature type="compositionally biased region" description="Basic and acidic residues" evidence="12">
    <location>
        <begin position="125"/>
        <end position="135"/>
    </location>
</feature>
<dbReference type="OrthoDB" id="5421at2759"/>
<dbReference type="Pfam" id="PF00004">
    <property type="entry name" value="AAA"/>
    <property type="match status" value="2"/>
</dbReference>
<dbReference type="PANTHER" id="PTHR23069">
    <property type="entry name" value="AAA DOMAIN-CONTAINING"/>
    <property type="match status" value="1"/>
</dbReference>
<dbReference type="InterPro" id="IPR003960">
    <property type="entry name" value="ATPase_AAA_CS"/>
</dbReference>
<evidence type="ECO:0000313" key="14">
    <source>
        <dbReference type="EMBL" id="CAH2353920.1"/>
    </source>
</evidence>
<dbReference type="Pfam" id="PF00439">
    <property type="entry name" value="Bromodomain"/>
    <property type="match status" value="1"/>
</dbReference>
<dbReference type="CDD" id="cd05491">
    <property type="entry name" value="Bromo_TBP7_like"/>
    <property type="match status" value="1"/>
</dbReference>
<dbReference type="Gene3D" id="1.10.8.60">
    <property type="match status" value="1"/>
</dbReference>
<dbReference type="InterPro" id="IPR027417">
    <property type="entry name" value="P-loop_NTPase"/>
</dbReference>
<dbReference type="FunFam" id="1.10.8.60:FF:000016">
    <property type="entry name" value="ATPase family AAA domain-containing protein 2B"/>
    <property type="match status" value="1"/>
</dbReference>
<dbReference type="GO" id="GO:0000785">
    <property type="term" value="C:chromatin"/>
    <property type="evidence" value="ECO:0007669"/>
    <property type="project" value="UniProtKB-ARBA"/>
</dbReference>
<dbReference type="InterPro" id="IPR041569">
    <property type="entry name" value="AAA_lid_3"/>
</dbReference>
<evidence type="ECO:0000256" key="5">
    <source>
        <dbReference type="ARBA" id="ARBA00022741"/>
    </source>
</evidence>
<dbReference type="SMART" id="SM00382">
    <property type="entry name" value="AAA"/>
    <property type="match status" value="2"/>
</dbReference>
<comment type="similarity">
    <text evidence="3">Belongs to the AAA ATPase family.</text>
</comment>
<dbReference type="InterPro" id="IPR001487">
    <property type="entry name" value="Bromodomain"/>
</dbReference>
<evidence type="ECO:0000256" key="6">
    <source>
        <dbReference type="ARBA" id="ARBA00022801"/>
    </source>
</evidence>
<evidence type="ECO:0000256" key="2">
    <source>
        <dbReference type="ARBA" id="ARBA00004286"/>
    </source>
</evidence>
<keyword evidence="11" id="KW-0175">Coiled coil</keyword>
<protein>
    <submittedName>
        <fullName evidence="14">Tat-binding homolog 7</fullName>
    </submittedName>
</protein>
<feature type="compositionally biased region" description="Basic residues" evidence="12">
    <location>
        <begin position="106"/>
        <end position="116"/>
    </location>
</feature>
<dbReference type="SUPFAM" id="SSF47370">
    <property type="entry name" value="Bromodomain"/>
    <property type="match status" value="1"/>
</dbReference>
<dbReference type="GO" id="GO:0042393">
    <property type="term" value="F:histone binding"/>
    <property type="evidence" value="ECO:0007669"/>
    <property type="project" value="UniProtKB-ARBA"/>
</dbReference>
<evidence type="ECO:0000256" key="4">
    <source>
        <dbReference type="ARBA" id="ARBA00022454"/>
    </source>
</evidence>